<dbReference type="Proteomes" id="UP000297706">
    <property type="component" value="Unassembled WGS sequence"/>
</dbReference>
<dbReference type="AlphaFoldDB" id="A0A4Y9VSJ3"/>
<keyword evidence="2" id="KW-1185">Reference proteome</keyword>
<protein>
    <submittedName>
        <fullName evidence="1">Uncharacterized protein</fullName>
    </submittedName>
</protein>
<organism evidence="1 2">
    <name type="scientific">Methylotenera oryzisoli</name>
    <dbReference type="NCBI Taxonomy" id="2080758"/>
    <lineage>
        <taxon>Bacteria</taxon>
        <taxon>Pseudomonadati</taxon>
        <taxon>Pseudomonadota</taxon>
        <taxon>Betaproteobacteria</taxon>
        <taxon>Nitrosomonadales</taxon>
        <taxon>Methylophilaceae</taxon>
        <taxon>Methylotenera</taxon>
    </lineage>
</organism>
<accession>A0A4Y9VSJ3</accession>
<comment type="caution">
    <text evidence="1">The sequence shown here is derived from an EMBL/GenBank/DDBJ whole genome shotgun (WGS) entry which is preliminary data.</text>
</comment>
<sequence>MKWKKIDDYHMRFGASPWTITYAKNATYPYGLNFDGESKGFFKTIDEAINKHSELSKHA</sequence>
<reference evidence="1 2" key="1">
    <citation type="submission" date="2018-02" db="EMBL/GenBank/DDBJ databases">
        <title>A novel lanthanide dependent methylotroph, Methylotenera sp. La3113.</title>
        <authorList>
            <person name="Lv H."/>
            <person name="Tani A."/>
        </authorList>
    </citation>
    <scope>NUCLEOTIDE SEQUENCE [LARGE SCALE GENOMIC DNA]</scope>
    <source>
        <strain evidence="1 2">La3113</strain>
    </source>
</reference>
<gene>
    <name evidence="1" type="ORF">C3Y98_05140</name>
</gene>
<dbReference type="EMBL" id="PQVH01000008">
    <property type="protein sequence ID" value="TFW71483.1"/>
    <property type="molecule type" value="Genomic_DNA"/>
</dbReference>
<proteinExistence type="predicted"/>
<name>A0A4Y9VSJ3_9PROT</name>
<dbReference type="RefSeq" id="WP_135277029.1">
    <property type="nucleotide sequence ID" value="NZ_PQVH01000008.1"/>
</dbReference>
<evidence type="ECO:0000313" key="1">
    <source>
        <dbReference type="EMBL" id="TFW71483.1"/>
    </source>
</evidence>
<evidence type="ECO:0000313" key="2">
    <source>
        <dbReference type="Proteomes" id="UP000297706"/>
    </source>
</evidence>